<evidence type="ECO:0000313" key="2">
    <source>
        <dbReference type="Proteomes" id="UP000184334"/>
    </source>
</evidence>
<dbReference type="AlphaFoldDB" id="A0A1M4SWN6"/>
<organism evidence="1 2">
    <name type="scientific">Marinitoga hydrogenitolerans (strain DSM 16785 / JCM 12826 / AT1271)</name>
    <dbReference type="NCBI Taxonomy" id="1122195"/>
    <lineage>
        <taxon>Bacteria</taxon>
        <taxon>Thermotogati</taxon>
        <taxon>Thermotogota</taxon>
        <taxon>Thermotogae</taxon>
        <taxon>Petrotogales</taxon>
        <taxon>Petrotogaceae</taxon>
        <taxon>Marinitoga</taxon>
    </lineage>
</organism>
<evidence type="ECO:0000313" key="1">
    <source>
        <dbReference type="EMBL" id="SHE36467.1"/>
    </source>
</evidence>
<dbReference type="STRING" id="1122195.SAMN02745164_00278"/>
<comment type="caution">
    <text evidence="1">The sequence shown here is derived from an EMBL/GenBank/DDBJ whole genome shotgun (WGS) entry which is preliminary data.</text>
</comment>
<dbReference type="EMBL" id="FQUI01000003">
    <property type="protein sequence ID" value="SHE36467.1"/>
    <property type="molecule type" value="Genomic_DNA"/>
</dbReference>
<protein>
    <submittedName>
        <fullName evidence="1">Uncharacterized protein</fullName>
    </submittedName>
</protein>
<keyword evidence="2" id="KW-1185">Reference proteome</keyword>
<gene>
    <name evidence="1" type="ORF">SAMN02745164_00278</name>
</gene>
<dbReference type="Proteomes" id="UP000184334">
    <property type="component" value="Unassembled WGS sequence"/>
</dbReference>
<reference evidence="1" key="1">
    <citation type="submission" date="2016-11" db="EMBL/GenBank/DDBJ databases">
        <authorList>
            <person name="Varghese N."/>
            <person name="Submissions S."/>
        </authorList>
    </citation>
    <scope>NUCLEOTIDE SEQUENCE [LARGE SCALE GENOMIC DNA]</scope>
    <source>
        <strain evidence="1">DSM 16785</strain>
    </source>
</reference>
<sequence length="201" mass="23534">MDNIKVKVIYESDNQIFERIFSKDQFNNFNELVNFFQTERRNSVLTGMKINEKEIPMKFYDEIKNAFFEGGEEIELIFDDLYGLVRKLLLEGEQYIYKIENSLSSISKEVMLNTKEGHKMINALAEGLQAMNTILSQASKVLNKPFITKEEMDKQKEILEKIIESQNISDNVEISDILDYEFSEILEIFKKAFQRAIGEIE</sequence>
<accession>A0A1M4SWN6</accession>
<name>A0A1M4SWN6_MARH1</name>
<proteinExistence type="predicted"/>
<dbReference type="RefSeq" id="WP_072862668.1">
    <property type="nucleotide sequence ID" value="NZ_FQUI01000003.1"/>
</dbReference>
<dbReference type="OrthoDB" id="44800at2"/>